<name>A0ACB8R8I9_9AGAM</name>
<gene>
    <name evidence="1" type="ORF">FA95DRAFT_910833</name>
</gene>
<dbReference type="EMBL" id="MU276217">
    <property type="protein sequence ID" value="KAI0040212.1"/>
    <property type="molecule type" value="Genomic_DNA"/>
</dbReference>
<keyword evidence="2" id="KW-1185">Reference proteome</keyword>
<reference evidence="1" key="1">
    <citation type="submission" date="2021-02" db="EMBL/GenBank/DDBJ databases">
        <authorList>
            <consortium name="DOE Joint Genome Institute"/>
            <person name="Ahrendt S."/>
            <person name="Looney B.P."/>
            <person name="Miyauchi S."/>
            <person name="Morin E."/>
            <person name="Drula E."/>
            <person name="Courty P.E."/>
            <person name="Chicoki N."/>
            <person name="Fauchery L."/>
            <person name="Kohler A."/>
            <person name="Kuo A."/>
            <person name="Labutti K."/>
            <person name="Pangilinan J."/>
            <person name="Lipzen A."/>
            <person name="Riley R."/>
            <person name="Andreopoulos W."/>
            <person name="He G."/>
            <person name="Johnson J."/>
            <person name="Barry K.W."/>
            <person name="Grigoriev I.V."/>
            <person name="Nagy L."/>
            <person name="Hibbett D."/>
            <person name="Henrissat B."/>
            <person name="Matheny P.B."/>
            <person name="Labbe J."/>
            <person name="Martin F."/>
        </authorList>
    </citation>
    <scope>NUCLEOTIDE SEQUENCE</scope>
    <source>
        <strain evidence="1">FP105234-sp</strain>
    </source>
</reference>
<dbReference type="Proteomes" id="UP000814033">
    <property type="component" value="Unassembled WGS sequence"/>
</dbReference>
<comment type="caution">
    <text evidence="1">The sequence shown here is derived from an EMBL/GenBank/DDBJ whole genome shotgun (WGS) entry which is preliminary data.</text>
</comment>
<reference evidence="1" key="2">
    <citation type="journal article" date="2022" name="New Phytol.">
        <title>Evolutionary transition to the ectomycorrhizal habit in the genomes of a hyperdiverse lineage of mushroom-forming fungi.</title>
        <authorList>
            <person name="Looney B."/>
            <person name="Miyauchi S."/>
            <person name="Morin E."/>
            <person name="Drula E."/>
            <person name="Courty P.E."/>
            <person name="Kohler A."/>
            <person name="Kuo A."/>
            <person name="LaButti K."/>
            <person name="Pangilinan J."/>
            <person name="Lipzen A."/>
            <person name="Riley R."/>
            <person name="Andreopoulos W."/>
            <person name="He G."/>
            <person name="Johnson J."/>
            <person name="Nolan M."/>
            <person name="Tritt A."/>
            <person name="Barry K.W."/>
            <person name="Grigoriev I.V."/>
            <person name="Nagy L.G."/>
            <person name="Hibbett D."/>
            <person name="Henrissat B."/>
            <person name="Matheny P.B."/>
            <person name="Labbe J."/>
            <person name="Martin F.M."/>
        </authorList>
    </citation>
    <scope>NUCLEOTIDE SEQUENCE</scope>
    <source>
        <strain evidence="1">FP105234-sp</strain>
    </source>
</reference>
<evidence type="ECO:0000313" key="2">
    <source>
        <dbReference type="Proteomes" id="UP000814033"/>
    </source>
</evidence>
<accession>A0ACB8R8I9</accession>
<protein>
    <submittedName>
        <fullName evidence="1">Uncharacterized protein</fullName>
    </submittedName>
</protein>
<organism evidence="1 2">
    <name type="scientific">Auriscalpium vulgare</name>
    <dbReference type="NCBI Taxonomy" id="40419"/>
    <lineage>
        <taxon>Eukaryota</taxon>
        <taxon>Fungi</taxon>
        <taxon>Dikarya</taxon>
        <taxon>Basidiomycota</taxon>
        <taxon>Agaricomycotina</taxon>
        <taxon>Agaricomycetes</taxon>
        <taxon>Russulales</taxon>
        <taxon>Auriscalpiaceae</taxon>
        <taxon>Auriscalpium</taxon>
    </lineage>
</organism>
<proteinExistence type="predicted"/>
<evidence type="ECO:0000313" key="1">
    <source>
        <dbReference type="EMBL" id="KAI0040212.1"/>
    </source>
</evidence>
<sequence>MSELRHCTDRRHLAISCTIFLLEKFVTLSRALFTSIVADEDVAHVFEVSPHEQDIIKHTPFENLRDGLIILQASDKINPGSVVWRRVSKSKGGGISSPKAQTFGEDEEEVAIGVTPNQSTLSKFKQVENTNYGRGAGQAQRDTPGGYPRRRHSLVLGLVRQLMRMNITKTLSSLSGSGRPISDTEMLKWANTTAQKGKPSAKTPSGRSRIPPSPLACSSSTSSTAFSLASLILRSCSMLGMRSIARG</sequence>